<dbReference type="EMBL" id="CP080507">
    <property type="protein sequence ID" value="QYM78420.1"/>
    <property type="molecule type" value="Genomic_DNA"/>
</dbReference>
<dbReference type="GO" id="GO:0016706">
    <property type="term" value="F:2-oxoglutarate-dependent dioxygenase activity"/>
    <property type="evidence" value="ECO:0007669"/>
    <property type="project" value="UniProtKB-ARBA"/>
</dbReference>
<dbReference type="PANTHER" id="PTHR40470:SF1">
    <property type="entry name" value="PHYTANOYL-COA DIOXYGENASE FAMILY PROTEIN (AFU_ORTHOLOGUE AFUA_2G15850)"/>
    <property type="match status" value="1"/>
</dbReference>
<keyword evidence="1" id="KW-0223">Dioxygenase</keyword>
<proteinExistence type="predicted"/>
<dbReference type="RefSeq" id="WP_220161524.1">
    <property type="nucleotide sequence ID" value="NZ_CP080507.1"/>
</dbReference>
<organism evidence="1 2">
    <name type="scientific">Horticoccus luteus</name>
    <dbReference type="NCBI Taxonomy" id="2862869"/>
    <lineage>
        <taxon>Bacteria</taxon>
        <taxon>Pseudomonadati</taxon>
        <taxon>Verrucomicrobiota</taxon>
        <taxon>Opitutia</taxon>
        <taxon>Opitutales</taxon>
        <taxon>Opitutaceae</taxon>
        <taxon>Horticoccus</taxon>
    </lineage>
</organism>
<evidence type="ECO:0000313" key="1">
    <source>
        <dbReference type="EMBL" id="QYM78420.1"/>
    </source>
</evidence>
<keyword evidence="2" id="KW-1185">Reference proteome</keyword>
<evidence type="ECO:0000313" key="2">
    <source>
        <dbReference type="Proteomes" id="UP000825051"/>
    </source>
</evidence>
<name>A0A8F9TSU7_9BACT</name>
<dbReference type="SUPFAM" id="SSF51197">
    <property type="entry name" value="Clavaminate synthase-like"/>
    <property type="match status" value="1"/>
</dbReference>
<keyword evidence="1" id="KW-0560">Oxidoreductase</keyword>
<dbReference type="Pfam" id="PF05721">
    <property type="entry name" value="PhyH"/>
    <property type="match status" value="1"/>
</dbReference>
<dbReference type="PANTHER" id="PTHR40470">
    <property type="entry name" value="PHYTANOYL-COA DIOXYGENASE FAMILY PROTEIN (AFU_ORTHOLOGUE AFUA_2G15850)"/>
    <property type="match status" value="1"/>
</dbReference>
<reference evidence="1" key="1">
    <citation type="submission" date="2021-08" db="EMBL/GenBank/DDBJ databases">
        <title>Genome of a novel bacterium of the phylum Verrucomicrobia, Oleiharenicola sp. KSB-15.</title>
        <authorList>
            <person name="Chung J.-H."/>
            <person name="Ahn J.-H."/>
            <person name="Yoon Y."/>
            <person name="Kim D.-Y."/>
            <person name="An S.-H."/>
            <person name="Park I."/>
            <person name="Yeon J."/>
        </authorList>
    </citation>
    <scope>NUCLEOTIDE SEQUENCE</scope>
    <source>
        <strain evidence="1">KSB-15</strain>
    </source>
</reference>
<gene>
    <name evidence="1" type="ORF">K0B96_14110</name>
</gene>
<dbReference type="AlphaFoldDB" id="A0A8F9TSU7"/>
<dbReference type="InterPro" id="IPR008775">
    <property type="entry name" value="Phytyl_CoA_dOase-like"/>
</dbReference>
<dbReference type="Gene3D" id="2.60.120.620">
    <property type="entry name" value="q2cbj1_9rhob like domain"/>
    <property type="match status" value="1"/>
</dbReference>
<protein>
    <submittedName>
        <fullName evidence="1">Phytanoyl-CoA dioxygenase family protein</fullName>
    </submittedName>
</protein>
<dbReference type="KEGG" id="ole:K0B96_14110"/>
<sequence>MKALPNESDIAFYRAHGYFVLRQIVPPALVTDLRRTADQARAIARRLHGPQAQRLQPLDRHAELDVKPLRDFVELPELRAAVQALLTPRHQISDVSTMAFLFEPADRCWATEWHRDWRDHMNERQLAEVFAEGWERMAVDETLFNQINCALYEDTATWYVPGSHRRLENTPEEARAAKAADRAAVENLQGARSDAAQEMFLQTYCADMPGAVPLHLNTGDLAIYRSIGWHLGNYVPYRKRSTLHCAAMTSEYRAFVERAAAVMAR</sequence>
<dbReference type="Proteomes" id="UP000825051">
    <property type="component" value="Chromosome"/>
</dbReference>
<accession>A0A8F9TSU7</accession>